<reference evidence="2" key="1">
    <citation type="submission" date="2022-06" db="EMBL/GenBank/DDBJ databases">
        <title>Complete genome sequences of two strains of the flax pathogen Septoria linicola.</title>
        <authorList>
            <person name="Lapalu N."/>
            <person name="Simon A."/>
            <person name="Demenou B."/>
            <person name="Paumier D."/>
            <person name="Guillot M.-P."/>
            <person name="Gout L."/>
            <person name="Valade R."/>
        </authorList>
    </citation>
    <scope>NUCLEOTIDE SEQUENCE</scope>
    <source>
        <strain evidence="2">SE15195</strain>
    </source>
</reference>
<sequence>MIWHHKPARLSPTEKINPEAFANVASLETMTLWTFRTTSFDLLKDSWKRLSPFMERFMALPSPSAQGYKDPVQRMRTCYDGLAEFWQEAGKILQSDVHTKEYAQSLPECYLDHICAHKTFEYQMEMYADCSMLQFAAMDSDPLEQPQKPAILVSPIEKLKATDPLAGLSMIERLQVSSKPAIAPIVQSQSSTQTPWGNTTAPVMSFVHRKIKTKTRPAKQDNSAEIEPRLDVEPQHAEPAAPTEPTITLSKRASKYIFETMFRTNKVAIGMTKWEHFVAAMIDAGFSATHTGGSCVSFRDERFGKGAITLRKLHPDPTLNYKMLKSHARRLHAQFGWTDETFVLGEN</sequence>
<protein>
    <submittedName>
        <fullName evidence="2">Uncharacterized protein</fullName>
    </submittedName>
</protein>
<feature type="region of interest" description="Disordered" evidence="1">
    <location>
        <begin position="213"/>
        <end position="246"/>
    </location>
</feature>
<dbReference type="AlphaFoldDB" id="A0A9Q9B0M2"/>
<evidence type="ECO:0000313" key="3">
    <source>
        <dbReference type="Proteomes" id="UP001056384"/>
    </source>
</evidence>
<accession>A0A9Q9B0M2</accession>
<dbReference type="OrthoDB" id="2922289at2759"/>
<evidence type="ECO:0000256" key="1">
    <source>
        <dbReference type="SAM" id="MobiDB-lite"/>
    </source>
</evidence>
<organism evidence="2 3">
    <name type="scientific">Septoria linicola</name>
    <dbReference type="NCBI Taxonomy" id="215465"/>
    <lineage>
        <taxon>Eukaryota</taxon>
        <taxon>Fungi</taxon>
        <taxon>Dikarya</taxon>
        <taxon>Ascomycota</taxon>
        <taxon>Pezizomycotina</taxon>
        <taxon>Dothideomycetes</taxon>
        <taxon>Dothideomycetidae</taxon>
        <taxon>Mycosphaerellales</taxon>
        <taxon>Mycosphaerellaceae</taxon>
        <taxon>Septoria</taxon>
    </lineage>
</organism>
<dbReference type="Proteomes" id="UP001056384">
    <property type="component" value="Chromosome 6"/>
</dbReference>
<proteinExistence type="predicted"/>
<name>A0A9Q9B0M2_9PEZI</name>
<keyword evidence="3" id="KW-1185">Reference proteome</keyword>
<feature type="compositionally biased region" description="Basic and acidic residues" evidence="1">
    <location>
        <begin position="226"/>
        <end position="236"/>
    </location>
</feature>
<dbReference type="PANTHER" id="PTHR40788:SF1">
    <property type="entry name" value="IPA PROTEIN"/>
    <property type="match status" value="1"/>
</dbReference>
<evidence type="ECO:0000313" key="2">
    <source>
        <dbReference type="EMBL" id="USW54131.1"/>
    </source>
</evidence>
<dbReference type="EMBL" id="CP099423">
    <property type="protein sequence ID" value="USW54131.1"/>
    <property type="molecule type" value="Genomic_DNA"/>
</dbReference>
<dbReference type="PANTHER" id="PTHR40788">
    <property type="entry name" value="CLR5 DOMAIN-CONTAINING PROTEIN-RELATED"/>
    <property type="match status" value="1"/>
</dbReference>
<gene>
    <name evidence="2" type="ORF">Slin15195_G074500</name>
</gene>